<dbReference type="SUPFAM" id="SSF56801">
    <property type="entry name" value="Acetyl-CoA synthetase-like"/>
    <property type="match status" value="1"/>
</dbReference>
<keyword evidence="6" id="KW-1185">Reference proteome</keyword>
<comment type="caution">
    <text evidence="5">The sequence shown here is derived from an EMBL/GenBank/DDBJ whole genome shotgun (WGS) entry which is preliminary data.</text>
</comment>
<dbReference type="Pfam" id="PF00501">
    <property type="entry name" value="AMP-binding"/>
    <property type="match status" value="1"/>
</dbReference>
<name>A0ABS1SJF1_9MICO</name>
<dbReference type="InterPro" id="IPR000873">
    <property type="entry name" value="AMP-dep_synth/lig_dom"/>
</dbReference>
<evidence type="ECO:0000259" key="4">
    <source>
        <dbReference type="Pfam" id="PF13193"/>
    </source>
</evidence>
<evidence type="ECO:0000259" key="3">
    <source>
        <dbReference type="Pfam" id="PF00501"/>
    </source>
</evidence>
<dbReference type="PROSITE" id="PS00455">
    <property type="entry name" value="AMP_BINDING"/>
    <property type="match status" value="1"/>
</dbReference>
<protein>
    <submittedName>
        <fullName evidence="5">2-aminobenzoate-CoA ligase</fullName>
    </submittedName>
</protein>
<dbReference type="PANTHER" id="PTHR43352">
    <property type="entry name" value="ACETYL-COA SYNTHETASE"/>
    <property type="match status" value="1"/>
</dbReference>
<dbReference type="RefSeq" id="WP_202345968.1">
    <property type="nucleotide sequence ID" value="NZ_BAAAPI010000010.1"/>
</dbReference>
<dbReference type="Proteomes" id="UP001645859">
    <property type="component" value="Unassembled WGS sequence"/>
</dbReference>
<dbReference type="EMBL" id="QYAC01000009">
    <property type="protein sequence ID" value="MBL3680696.1"/>
    <property type="molecule type" value="Genomic_DNA"/>
</dbReference>
<accession>A0ABS1SJF1</accession>
<dbReference type="InterPro" id="IPR042099">
    <property type="entry name" value="ANL_N_sf"/>
</dbReference>
<keyword evidence="1 5" id="KW-0436">Ligase</keyword>
<evidence type="ECO:0000313" key="5">
    <source>
        <dbReference type="EMBL" id="MBL3680696.1"/>
    </source>
</evidence>
<sequence>MTLSPSAHVDTFTRDSLPPEADWPTLEFTLPELRYPDRLNAAAELIDRSTAQFGAERPALLLPDGSAWSYGELQARANQFARLLTDRLGVVPGNRVLLRLPNSPLAVACWLGTLKAGAVIVTTMTAWKHRELDNVLTRVMPTVAVVDAGTLAEVADTFAAHLPADGIWVSGGDDDPLGAALDAQPTEFTAVATAADDVALLGATSGTTGAPKITMHFHRDILANADTFARHILHLGPDDVSASTAPLAFTFGLGGLVVFPLRTGGAAVIAEHGGPVQLAELIDTLGITVFYTAPTGYRALLAAGHAGALGRLRLAVSAGQHLPRSTFDEVEAASGVRLIDGIGSTEMLHVFVSASGADIRPGRTGRAIPGFRAAVFDDEGRQLGPGEPGLLGVIGPTGCRYLNDDRQRKYVSNGWNITGDTYVMDEEGYFAYLGRADSLIVTAGYNVGAPEVENALAAHPAVAECAVVGRPDPHKGTIVNAFVVPMPGQTPGPELTRALLDHARAELALYKCPRRIDYIDALPTNASGKVQHFVLRERAAAEAEAEAAAAHSTPTGAGVRESRG</sequence>
<proteinExistence type="predicted"/>
<dbReference type="Pfam" id="PF13193">
    <property type="entry name" value="AMP-binding_C"/>
    <property type="match status" value="1"/>
</dbReference>
<evidence type="ECO:0000313" key="6">
    <source>
        <dbReference type="Proteomes" id="UP001645859"/>
    </source>
</evidence>
<evidence type="ECO:0000256" key="2">
    <source>
        <dbReference type="SAM" id="MobiDB-lite"/>
    </source>
</evidence>
<dbReference type="GO" id="GO:0016874">
    <property type="term" value="F:ligase activity"/>
    <property type="evidence" value="ECO:0007669"/>
    <property type="project" value="UniProtKB-KW"/>
</dbReference>
<organism evidence="5 6">
    <name type="scientific">Leucobacter chromiireducens subsp. solipictus</name>
    <dbReference type="NCBI Taxonomy" id="398235"/>
    <lineage>
        <taxon>Bacteria</taxon>
        <taxon>Bacillati</taxon>
        <taxon>Actinomycetota</taxon>
        <taxon>Actinomycetes</taxon>
        <taxon>Micrococcales</taxon>
        <taxon>Microbacteriaceae</taxon>
        <taxon>Leucobacter</taxon>
    </lineage>
</organism>
<evidence type="ECO:0000256" key="1">
    <source>
        <dbReference type="ARBA" id="ARBA00022598"/>
    </source>
</evidence>
<dbReference type="Gene3D" id="3.30.300.30">
    <property type="match status" value="1"/>
</dbReference>
<reference evidence="5 6" key="1">
    <citation type="submission" date="2018-09" db="EMBL/GenBank/DDBJ databases">
        <title>Comparative genomics of Leucobacter spp.</title>
        <authorList>
            <person name="Reis A.C."/>
            <person name="Kolvenbach B.A."/>
            <person name="Corvini P.F.X."/>
            <person name="Nunes O.C."/>
        </authorList>
    </citation>
    <scope>NUCLEOTIDE SEQUENCE [LARGE SCALE GENOMIC DNA]</scope>
    <source>
        <strain evidence="5 6">TAN 31504</strain>
    </source>
</reference>
<dbReference type="InterPro" id="IPR025110">
    <property type="entry name" value="AMP-bd_C"/>
</dbReference>
<dbReference type="InterPro" id="IPR045851">
    <property type="entry name" value="AMP-bd_C_sf"/>
</dbReference>
<dbReference type="InterPro" id="IPR020845">
    <property type="entry name" value="AMP-binding_CS"/>
</dbReference>
<feature type="region of interest" description="Disordered" evidence="2">
    <location>
        <begin position="545"/>
        <end position="564"/>
    </location>
</feature>
<dbReference type="PANTHER" id="PTHR43352:SF1">
    <property type="entry name" value="ANTHRANILATE--COA LIGASE"/>
    <property type="match status" value="1"/>
</dbReference>
<gene>
    <name evidence="5" type="ORF">D3230_15560</name>
</gene>
<feature type="domain" description="AMP-binding enzyme C-terminal" evidence="4">
    <location>
        <begin position="451"/>
        <end position="529"/>
    </location>
</feature>
<feature type="domain" description="AMP-dependent synthetase/ligase" evidence="3">
    <location>
        <begin position="48"/>
        <end position="397"/>
    </location>
</feature>
<dbReference type="Gene3D" id="3.40.50.12780">
    <property type="entry name" value="N-terminal domain of ligase-like"/>
    <property type="match status" value="1"/>
</dbReference>